<comment type="subcellular location">
    <subcellularLocation>
        <location evidence="1">Membrane</location>
        <topology evidence="1">Multi-pass membrane protein</topology>
    </subcellularLocation>
</comment>
<gene>
    <name evidence="6" type="ORF">T260_19140</name>
</gene>
<evidence type="ECO:0000256" key="4">
    <source>
        <dbReference type="ARBA" id="ARBA00023136"/>
    </source>
</evidence>
<evidence type="ECO:0000256" key="1">
    <source>
        <dbReference type="ARBA" id="ARBA00004141"/>
    </source>
</evidence>
<organism evidence="6 7">
    <name type="scientific">Geobacillus thermopakistaniensis (strain MAS1)</name>
    <dbReference type="NCBI Taxonomy" id="1408282"/>
    <lineage>
        <taxon>Bacteria</taxon>
        <taxon>Bacillati</taxon>
        <taxon>Bacillota</taxon>
        <taxon>Bacilli</taxon>
        <taxon>Bacillales</taxon>
        <taxon>Anoxybacillaceae</taxon>
        <taxon>Geobacillus</taxon>
    </lineage>
</organism>
<evidence type="ECO:0000313" key="7">
    <source>
        <dbReference type="Proteomes" id="UP000018339"/>
    </source>
</evidence>
<keyword evidence="2 5" id="KW-0812">Transmembrane</keyword>
<evidence type="ECO:0000256" key="5">
    <source>
        <dbReference type="SAM" id="Phobius"/>
    </source>
</evidence>
<reference evidence="6 7" key="1">
    <citation type="journal article" date="2014" name="Genome Announc.">
        <title>Draft Genome Sequence of Geobacillus thermopakistaniensis Strain MAS1.</title>
        <authorList>
            <person name="Siddiqui M.A."/>
            <person name="Rashid N."/>
            <person name="Ayyampalayam S."/>
            <person name="Whitman W.B."/>
        </authorList>
    </citation>
    <scope>NUCLEOTIDE SEQUENCE [LARGE SCALE GENOMIC DNA]</scope>
    <source>
        <strain evidence="6 7">MAS1</strain>
    </source>
</reference>
<feature type="non-terminal residue" evidence="6">
    <location>
        <position position="1"/>
    </location>
</feature>
<dbReference type="PANTHER" id="PTHR23501:SF197">
    <property type="entry name" value="COMD"/>
    <property type="match status" value="1"/>
</dbReference>
<dbReference type="InterPro" id="IPR036259">
    <property type="entry name" value="MFS_trans_sf"/>
</dbReference>
<dbReference type="GO" id="GO:0022857">
    <property type="term" value="F:transmembrane transporter activity"/>
    <property type="evidence" value="ECO:0007669"/>
    <property type="project" value="TreeGrafter"/>
</dbReference>
<name>A0A7U9J7I1_GEOTM</name>
<dbReference type="AlphaFoldDB" id="A0A7U9J7I1"/>
<keyword evidence="3 5" id="KW-1133">Transmembrane helix</keyword>
<keyword evidence="7" id="KW-1185">Reference proteome</keyword>
<accession>A0A7U9J7I1</accession>
<feature type="transmembrane region" description="Helical" evidence="5">
    <location>
        <begin position="6"/>
        <end position="25"/>
    </location>
</feature>
<sequence length="179" mass="19544">FGWILTMYMIILGLGTGLVMPILTLALQESFPKSELGVVTSSSQFFRSIGGTFGMTVLGAIMNHRSSALLDERLMPKLEALPAQAKGLVDRFAGMIHDDPQGLYSVLLSPEAMAKIPALLRDMFVPVLKQSLVDSLQSVFLFGLVFIAVGLLLVFGLKRITLSDRTEAMKQLKQAEEKA</sequence>
<keyword evidence="4 5" id="KW-0472">Membrane</keyword>
<evidence type="ECO:0000313" key="6">
    <source>
        <dbReference type="EMBL" id="ESU70419.1"/>
    </source>
</evidence>
<evidence type="ECO:0000256" key="3">
    <source>
        <dbReference type="ARBA" id="ARBA00022989"/>
    </source>
</evidence>
<dbReference type="EMBL" id="AYSF01000114">
    <property type="protein sequence ID" value="ESU70419.1"/>
    <property type="molecule type" value="Genomic_DNA"/>
</dbReference>
<proteinExistence type="predicted"/>
<protein>
    <submittedName>
        <fullName evidence="6">MFS transporter</fullName>
    </submittedName>
</protein>
<dbReference type="SUPFAM" id="SSF103473">
    <property type="entry name" value="MFS general substrate transporter"/>
    <property type="match status" value="1"/>
</dbReference>
<dbReference type="GO" id="GO:0005886">
    <property type="term" value="C:plasma membrane"/>
    <property type="evidence" value="ECO:0007669"/>
    <property type="project" value="TreeGrafter"/>
</dbReference>
<feature type="transmembrane region" description="Helical" evidence="5">
    <location>
        <begin position="136"/>
        <end position="157"/>
    </location>
</feature>
<dbReference type="Gene3D" id="1.20.1250.20">
    <property type="entry name" value="MFS general substrate transporter like domains"/>
    <property type="match status" value="1"/>
</dbReference>
<dbReference type="PANTHER" id="PTHR23501">
    <property type="entry name" value="MAJOR FACILITATOR SUPERFAMILY"/>
    <property type="match status" value="1"/>
</dbReference>
<comment type="caution">
    <text evidence="6">The sequence shown here is derived from an EMBL/GenBank/DDBJ whole genome shotgun (WGS) entry which is preliminary data.</text>
</comment>
<dbReference type="Proteomes" id="UP000018339">
    <property type="component" value="Unassembled WGS sequence"/>
</dbReference>
<evidence type="ECO:0000256" key="2">
    <source>
        <dbReference type="ARBA" id="ARBA00022692"/>
    </source>
</evidence>